<dbReference type="Gene3D" id="2.60.40.10">
    <property type="entry name" value="Immunoglobulins"/>
    <property type="match status" value="1"/>
</dbReference>
<evidence type="ECO:0000259" key="3">
    <source>
        <dbReference type="SMART" id="SM01217"/>
    </source>
</evidence>
<dbReference type="GO" id="GO:0005975">
    <property type="term" value="P:carbohydrate metabolic process"/>
    <property type="evidence" value="ECO:0007669"/>
    <property type="project" value="InterPro"/>
</dbReference>
<dbReference type="AlphaFoldDB" id="A0A428WMJ3"/>
<evidence type="ECO:0000313" key="5">
    <source>
        <dbReference type="Proteomes" id="UP000286716"/>
    </source>
</evidence>
<dbReference type="Gene3D" id="3.20.20.300">
    <property type="entry name" value="Glycoside hydrolase, family 3, N-terminal domain"/>
    <property type="match status" value="1"/>
</dbReference>
<evidence type="ECO:0000313" key="4">
    <source>
        <dbReference type="EMBL" id="RSM44230.1"/>
    </source>
</evidence>
<feature type="domain" description="Fibronectin type III-like" evidence="3">
    <location>
        <begin position="702"/>
        <end position="771"/>
    </location>
</feature>
<gene>
    <name evidence="4" type="ORF">DMA12_16950</name>
</gene>
<dbReference type="Proteomes" id="UP000286716">
    <property type="component" value="Unassembled WGS sequence"/>
</dbReference>
<keyword evidence="2" id="KW-0378">Hydrolase</keyword>
<dbReference type="SUPFAM" id="SSF51445">
    <property type="entry name" value="(Trans)glycosidases"/>
    <property type="match status" value="1"/>
</dbReference>
<dbReference type="GO" id="GO:0004553">
    <property type="term" value="F:hydrolase activity, hydrolyzing O-glycosyl compounds"/>
    <property type="evidence" value="ECO:0007669"/>
    <property type="project" value="InterPro"/>
</dbReference>
<dbReference type="Pfam" id="PF00933">
    <property type="entry name" value="Glyco_hydro_3"/>
    <property type="match status" value="1"/>
</dbReference>
<accession>A0A428WMJ3</accession>
<dbReference type="EMBL" id="QHHU01000021">
    <property type="protein sequence ID" value="RSM44230.1"/>
    <property type="molecule type" value="Genomic_DNA"/>
</dbReference>
<dbReference type="InterPro" id="IPR013783">
    <property type="entry name" value="Ig-like_fold"/>
</dbReference>
<dbReference type="Gene3D" id="3.40.50.1700">
    <property type="entry name" value="Glycoside hydrolase family 3 C-terminal domain"/>
    <property type="match status" value="1"/>
</dbReference>
<dbReference type="PRINTS" id="PR00133">
    <property type="entry name" value="GLHYDRLASE3"/>
</dbReference>
<protein>
    <submittedName>
        <fullName evidence="4">Beta-glucosidase</fullName>
    </submittedName>
</protein>
<evidence type="ECO:0000256" key="2">
    <source>
        <dbReference type="ARBA" id="ARBA00022801"/>
    </source>
</evidence>
<dbReference type="OrthoDB" id="3187421at2"/>
<dbReference type="InterPro" id="IPR017853">
    <property type="entry name" value="GH"/>
</dbReference>
<dbReference type="PANTHER" id="PTHR42715">
    <property type="entry name" value="BETA-GLUCOSIDASE"/>
    <property type="match status" value="1"/>
</dbReference>
<dbReference type="SUPFAM" id="SSF52279">
    <property type="entry name" value="Beta-D-glucan exohydrolase, C-terminal domain"/>
    <property type="match status" value="1"/>
</dbReference>
<dbReference type="InterPro" id="IPR036881">
    <property type="entry name" value="Glyco_hydro_3_C_sf"/>
</dbReference>
<sequence>MDASAMTPSQRANDLLSRMSTREKTQQLSAVMPHMLLGREGLSSPAMEHHLGLGIGHISGVAGFSSPSEIAQRVNGIQRYLVEHTRLGIPAIVHNEALNGFVAAGYTSFPTAIALAATWDPEGVEDMARIIRRQMRSVGVLQALSPVLDVARDARWGRVHETYGEDPYLVSALGVAYVQGLQGNNLLEGVIATAKHFLGYALTEAGQNQAVTHLGSRELYDVYAAPFEAAVRLAGLESVMNSYSEIDGVPVGASRAILTDLLRGRLGFDGTVVADYSAVEWLHTRQRVASSPQDAGILALEAGVDIELPSVVSFGPVLEEAVAAGRVQREVLDDAVRRVLISKAKLGLFENPYVTEEPIVLRAISSEGRDLSRRLADESVTLLKNDGILPIASGTKRIAVIGPHADSAIVNFAAYTHPAHLDMVKALMTGQSTMAGIESMAEIPAELKEQMAAEAAKLAALDTDALVRHEHDTADLAQAVREAMPQADVQVVRGVGVLEDDPQDIESAVAAAREADLVVLAIGGRAGWFAHRITEGEATDAADISLSRPQVELVRAVAATGTPCVGVVYQGRPYGLADVDDLLSALVIAYYPGPYGPRAIASVLAGLTNPSGKLPYTLPRATGQVPIYAGQKHGSGYRRGHVEQYRGYMDLPTTPLYCFGHGLSYTSFEYGDLKPSRAQVTGDDHLTMTLTVSNTGQRAGTEVVQLYASVTAPRLTRPAQQLIGFARVDLAPQAAASVTFDVAMAQLGYSGVDGRFVLEPGPVDFVAGSSSEDLRSRTRIEVTGDPVDLEGRRAFLSSVTVAEAELQDAQG</sequence>
<comment type="similarity">
    <text evidence="1">Belongs to the glycosyl hydrolase 3 family.</text>
</comment>
<dbReference type="InterPro" id="IPR050288">
    <property type="entry name" value="Cellulose_deg_GH3"/>
</dbReference>
<evidence type="ECO:0000256" key="1">
    <source>
        <dbReference type="ARBA" id="ARBA00005336"/>
    </source>
</evidence>
<dbReference type="Pfam" id="PF14310">
    <property type="entry name" value="Fn3-like"/>
    <property type="match status" value="1"/>
</dbReference>
<dbReference type="PANTHER" id="PTHR42715:SF10">
    <property type="entry name" value="BETA-GLUCOSIDASE"/>
    <property type="match status" value="1"/>
</dbReference>
<dbReference type="RefSeq" id="WP_020639849.1">
    <property type="nucleotide sequence ID" value="NZ_QHHU01000021.1"/>
</dbReference>
<dbReference type="Pfam" id="PF01915">
    <property type="entry name" value="Glyco_hydro_3_C"/>
    <property type="match status" value="1"/>
</dbReference>
<dbReference type="SMART" id="SM01217">
    <property type="entry name" value="Fn3_like"/>
    <property type="match status" value="1"/>
</dbReference>
<dbReference type="InterPro" id="IPR036962">
    <property type="entry name" value="Glyco_hydro_3_N_sf"/>
</dbReference>
<comment type="caution">
    <text evidence="4">The sequence shown here is derived from an EMBL/GenBank/DDBJ whole genome shotgun (WGS) entry which is preliminary data.</text>
</comment>
<keyword evidence="5" id="KW-1185">Reference proteome</keyword>
<dbReference type="InterPro" id="IPR026891">
    <property type="entry name" value="Fn3-like"/>
</dbReference>
<reference evidence="4 5" key="1">
    <citation type="submission" date="2018-05" db="EMBL/GenBank/DDBJ databases">
        <title>Evolution of GPA BGCs.</title>
        <authorList>
            <person name="Waglechner N."/>
            <person name="Wright G.D."/>
        </authorList>
    </citation>
    <scope>NUCLEOTIDE SEQUENCE [LARGE SCALE GENOMIC DNA]</scope>
    <source>
        <strain evidence="4 5">DSM 5908</strain>
    </source>
</reference>
<dbReference type="InterPro" id="IPR001764">
    <property type="entry name" value="Glyco_hydro_3_N"/>
</dbReference>
<name>A0A428WMJ3_AMYBA</name>
<organism evidence="4 5">
    <name type="scientific">Amycolatopsis balhimycina DSM 5908</name>
    <dbReference type="NCBI Taxonomy" id="1081091"/>
    <lineage>
        <taxon>Bacteria</taxon>
        <taxon>Bacillati</taxon>
        <taxon>Actinomycetota</taxon>
        <taxon>Actinomycetes</taxon>
        <taxon>Pseudonocardiales</taxon>
        <taxon>Pseudonocardiaceae</taxon>
        <taxon>Amycolatopsis</taxon>
    </lineage>
</organism>
<proteinExistence type="inferred from homology"/>
<dbReference type="InterPro" id="IPR002772">
    <property type="entry name" value="Glyco_hydro_3_C"/>
</dbReference>